<keyword evidence="1" id="KW-0472">Membrane</keyword>
<feature type="transmembrane region" description="Helical" evidence="1">
    <location>
        <begin position="157"/>
        <end position="179"/>
    </location>
</feature>
<sequence length="320" mass="33960">MRRWPVEFDNGCMEAVRQDRIDRALTWSVRTMAIASVVAAAGVVVDDRELLGVPVWWKPLKFSLSIAISVIGLQWLRRRLPRDRWVDAAALIAAISLIVEQVLIAMQAARGVRSHFNTATPFDAQVFGLMGTFVGIVFVAGLIVAWRSFVHRALDPVTRAVVTAGSNVTVLGMLVGFAMTMPLPNQNLPTGIVGAHSVGGPDGGPGLPLLGWSTEHGDLRVAHFVGLHAFHLLIVLAAWLRRQDRPVERTRTTVIATATSLGVATVLLAVQALAGYSVASPSTVLVAAISIAAATAVGRAAASVRQSSPTSNPTPVGAPR</sequence>
<feature type="transmembrane region" description="Helical" evidence="1">
    <location>
        <begin position="252"/>
        <end position="276"/>
    </location>
</feature>
<feature type="transmembrane region" description="Helical" evidence="1">
    <location>
        <begin position="126"/>
        <end position="145"/>
    </location>
</feature>
<feature type="transmembrane region" description="Helical" evidence="1">
    <location>
        <begin position="221"/>
        <end position="240"/>
    </location>
</feature>
<evidence type="ECO:0000313" key="2">
    <source>
        <dbReference type="EMBL" id="CAB4553386.1"/>
    </source>
</evidence>
<proteinExistence type="predicted"/>
<accession>A0A6J6CQA8</accession>
<name>A0A6J6CQA8_9ZZZZ</name>
<feature type="transmembrane region" description="Helical" evidence="1">
    <location>
        <begin position="57"/>
        <end position="76"/>
    </location>
</feature>
<gene>
    <name evidence="2" type="ORF">UFOPK1493_01238</name>
</gene>
<protein>
    <submittedName>
        <fullName evidence="2">Unannotated protein</fullName>
    </submittedName>
</protein>
<organism evidence="2">
    <name type="scientific">freshwater metagenome</name>
    <dbReference type="NCBI Taxonomy" id="449393"/>
    <lineage>
        <taxon>unclassified sequences</taxon>
        <taxon>metagenomes</taxon>
        <taxon>ecological metagenomes</taxon>
    </lineage>
</organism>
<dbReference type="AlphaFoldDB" id="A0A6J6CQA8"/>
<keyword evidence="1" id="KW-0812">Transmembrane</keyword>
<evidence type="ECO:0000256" key="1">
    <source>
        <dbReference type="SAM" id="Phobius"/>
    </source>
</evidence>
<feature type="transmembrane region" description="Helical" evidence="1">
    <location>
        <begin position="282"/>
        <end position="302"/>
    </location>
</feature>
<keyword evidence="1" id="KW-1133">Transmembrane helix</keyword>
<dbReference type="EMBL" id="CAEZSR010000034">
    <property type="protein sequence ID" value="CAB4553386.1"/>
    <property type="molecule type" value="Genomic_DNA"/>
</dbReference>
<reference evidence="2" key="1">
    <citation type="submission" date="2020-05" db="EMBL/GenBank/DDBJ databases">
        <authorList>
            <person name="Chiriac C."/>
            <person name="Salcher M."/>
            <person name="Ghai R."/>
            <person name="Kavagutti S V."/>
        </authorList>
    </citation>
    <scope>NUCLEOTIDE SEQUENCE</scope>
</reference>
<feature type="transmembrane region" description="Helical" evidence="1">
    <location>
        <begin position="88"/>
        <end position="106"/>
    </location>
</feature>
<feature type="transmembrane region" description="Helical" evidence="1">
    <location>
        <begin position="27"/>
        <end position="45"/>
    </location>
</feature>